<reference evidence="1" key="1">
    <citation type="journal article" date="2016" name="Nat. Genet.">
        <title>The genome sequences of Arachis duranensis and Arachis ipaensis, the diploid ancestors of cultivated peanut.</title>
        <authorList>
            <person name="Bertioli D.J."/>
            <person name="Cannon S.B."/>
            <person name="Froenicke L."/>
            <person name="Huang G."/>
            <person name="Farmer A.D."/>
            <person name="Cannon E.K."/>
            <person name="Liu X."/>
            <person name="Gao D."/>
            <person name="Clevenger J."/>
            <person name="Dash S."/>
            <person name="Ren L."/>
            <person name="Moretzsohn M.C."/>
            <person name="Shirasawa K."/>
            <person name="Huang W."/>
            <person name="Vidigal B."/>
            <person name="Abernathy B."/>
            <person name="Chu Y."/>
            <person name="Niederhuth C.E."/>
            <person name="Umale P."/>
            <person name="Araujo A.C."/>
            <person name="Kozik A."/>
            <person name="Kim K.D."/>
            <person name="Burow M.D."/>
            <person name="Varshney R.K."/>
            <person name="Wang X."/>
            <person name="Zhang X."/>
            <person name="Barkley N."/>
            <person name="Guimaraes P.M."/>
            <person name="Isobe S."/>
            <person name="Guo B."/>
            <person name="Liao B."/>
            <person name="Stalker H.T."/>
            <person name="Schmitz R.J."/>
            <person name="Scheffler B.E."/>
            <person name="Leal-Bertioli S.C."/>
            <person name="Xun X."/>
            <person name="Jackson S.A."/>
            <person name="Michelmore R."/>
            <person name="Ozias-Akins P."/>
        </authorList>
    </citation>
    <scope>NUCLEOTIDE SEQUENCE [LARGE SCALE GENOMIC DNA]</scope>
    <source>
        <strain evidence="1">cv. V14167</strain>
    </source>
</reference>
<dbReference type="AlphaFoldDB" id="A0A9C6TW52"/>
<name>A0A9C6TW52_ARADU</name>
<sequence>MSPYQLVYRKACHLPVELEYKALWALKLLNLDNNAVGERRIMQLHELEEFRSQSYDNAKIYMEKEKKWHDLKLAPRRFEEGQRVLLYNSKLKLFPGKLKLRWSGPFLVTKVSPYGHIEIMEESSQQTFTVNGKKAQILSRQHGGKP</sequence>
<keyword evidence="1" id="KW-1185">Reference proteome</keyword>
<reference evidence="2" key="2">
    <citation type="submission" date="2025-08" db="UniProtKB">
        <authorList>
            <consortium name="RefSeq"/>
        </authorList>
    </citation>
    <scope>IDENTIFICATION</scope>
    <source>
        <tissue evidence="2">Whole plant</tissue>
    </source>
</reference>
<dbReference type="Proteomes" id="UP000515211">
    <property type="component" value="Chromosome 4"/>
</dbReference>
<evidence type="ECO:0000313" key="2">
    <source>
        <dbReference type="RefSeq" id="XP_052116498.1"/>
    </source>
</evidence>
<gene>
    <name evidence="2" type="primary">LOC127746642</name>
</gene>
<evidence type="ECO:0000313" key="1">
    <source>
        <dbReference type="Proteomes" id="UP000515211"/>
    </source>
</evidence>
<accession>A0A9C6TW52</accession>
<dbReference type="RefSeq" id="XP_052116498.1">
    <property type="nucleotide sequence ID" value="XM_052260538.1"/>
</dbReference>
<organism evidence="1 2">
    <name type="scientific">Arachis duranensis</name>
    <name type="common">Wild peanut</name>
    <dbReference type="NCBI Taxonomy" id="130453"/>
    <lineage>
        <taxon>Eukaryota</taxon>
        <taxon>Viridiplantae</taxon>
        <taxon>Streptophyta</taxon>
        <taxon>Embryophyta</taxon>
        <taxon>Tracheophyta</taxon>
        <taxon>Spermatophyta</taxon>
        <taxon>Magnoliopsida</taxon>
        <taxon>eudicotyledons</taxon>
        <taxon>Gunneridae</taxon>
        <taxon>Pentapetalae</taxon>
        <taxon>rosids</taxon>
        <taxon>fabids</taxon>
        <taxon>Fabales</taxon>
        <taxon>Fabaceae</taxon>
        <taxon>Papilionoideae</taxon>
        <taxon>50 kb inversion clade</taxon>
        <taxon>dalbergioids sensu lato</taxon>
        <taxon>Dalbergieae</taxon>
        <taxon>Pterocarpus clade</taxon>
        <taxon>Arachis</taxon>
    </lineage>
</organism>
<protein>
    <submittedName>
        <fullName evidence="2">Uncharacterized protein LOC127746642</fullName>
    </submittedName>
</protein>
<dbReference type="KEGG" id="adu:127746642"/>
<proteinExistence type="predicted"/>
<dbReference type="GeneID" id="127746642"/>